<keyword evidence="2" id="KW-0238">DNA-binding</keyword>
<proteinExistence type="predicted"/>
<dbReference type="PANTHER" id="PTHR44846">
    <property type="entry name" value="MANNOSYL-D-GLYCERATE TRANSPORT/METABOLISM SYSTEM REPRESSOR MNGR-RELATED"/>
    <property type="match status" value="1"/>
</dbReference>
<keyword evidence="6" id="KW-1185">Reference proteome</keyword>
<dbReference type="Proteomes" id="UP001209083">
    <property type="component" value="Chromosome"/>
</dbReference>
<dbReference type="InterPro" id="IPR036390">
    <property type="entry name" value="WH_DNA-bd_sf"/>
</dbReference>
<evidence type="ECO:0000259" key="4">
    <source>
        <dbReference type="PROSITE" id="PS50949"/>
    </source>
</evidence>
<dbReference type="PROSITE" id="PS50949">
    <property type="entry name" value="HTH_GNTR"/>
    <property type="match status" value="1"/>
</dbReference>
<dbReference type="SMART" id="SM00345">
    <property type="entry name" value="HTH_GNTR"/>
    <property type="match status" value="1"/>
</dbReference>
<dbReference type="InterPro" id="IPR036388">
    <property type="entry name" value="WH-like_DNA-bd_sf"/>
</dbReference>
<dbReference type="Gene3D" id="3.40.1410.10">
    <property type="entry name" value="Chorismate lyase-like"/>
    <property type="match status" value="1"/>
</dbReference>
<evidence type="ECO:0000256" key="2">
    <source>
        <dbReference type="ARBA" id="ARBA00023125"/>
    </source>
</evidence>
<evidence type="ECO:0000256" key="3">
    <source>
        <dbReference type="ARBA" id="ARBA00023163"/>
    </source>
</evidence>
<accession>A0ABY8QY27</accession>
<evidence type="ECO:0000256" key="1">
    <source>
        <dbReference type="ARBA" id="ARBA00023015"/>
    </source>
</evidence>
<dbReference type="InterPro" id="IPR028978">
    <property type="entry name" value="Chorismate_lyase_/UTRA_dom_sf"/>
</dbReference>
<sequence>MASGKYREIADRLAAELADVPPGVRIASENETAERFGVGRAAARAALQEMERRMVIRRIQGVGTFTSRRIDYPISQAIAPSWSETIRRGGAVPKSVVRLCEQQTSPADVADVLRLEPGAPCHLLKRQSYTDGVLAAWGEEWVPVDVVPELLIATTVTESLHRILSEVAGATPRRAWSRASTEITDADTARGLGCRPGDAAWLVESLNCDTGTGRPLCFTRRWMRPDAIRIIFESGDRGQGSAEGR</sequence>
<evidence type="ECO:0000313" key="5">
    <source>
        <dbReference type="EMBL" id="WGW13924.1"/>
    </source>
</evidence>
<dbReference type="SUPFAM" id="SSF46785">
    <property type="entry name" value="Winged helix' DNA-binding domain"/>
    <property type="match status" value="1"/>
</dbReference>
<protein>
    <submittedName>
        <fullName evidence="5">GntR family transcriptional regulator</fullName>
    </submittedName>
</protein>
<dbReference type="SMART" id="SM00866">
    <property type="entry name" value="UTRA"/>
    <property type="match status" value="1"/>
</dbReference>
<name>A0ABY8QY27_9MICO</name>
<organism evidence="5 6">
    <name type="scientific">Saxibacter everestensis</name>
    <dbReference type="NCBI Taxonomy" id="2909229"/>
    <lineage>
        <taxon>Bacteria</taxon>
        <taxon>Bacillati</taxon>
        <taxon>Actinomycetota</taxon>
        <taxon>Actinomycetes</taxon>
        <taxon>Micrococcales</taxon>
        <taxon>Brevibacteriaceae</taxon>
        <taxon>Saxibacter</taxon>
    </lineage>
</organism>
<evidence type="ECO:0000313" key="6">
    <source>
        <dbReference type="Proteomes" id="UP001209083"/>
    </source>
</evidence>
<dbReference type="Pfam" id="PF07702">
    <property type="entry name" value="UTRA"/>
    <property type="match status" value="1"/>
</dbReference>
<dbReference type="InterPro" id="IPR011663">
    <property type="entry name" value="UTRA"/>
</dbReference>
<feature type="domain" description="HTH gntR-type" evidence="4">
    <location>
        <begin position="3"/>
        <end position="69"/>
    </location>
</feature>
<dbReference type="Gene3D" id="1.10.10.10">
    <property type="entry name" value="Winged helix-like DNA-binding domain superfamily/Winged helix DNA-binding domain"/>
    <property type="match status" value="1"/>
</dbReference>
<dbReference type="InterPro" id="IPR000524">
    <property type="entry name" value="Tscrpt_reg_HTH_GntR"/>
</dbReference>
<dbReference type="SUPFAM" id="SSF64288">
    <property type="entry name" value="Chorismate lyase-like"/>
    <property type="match status" value="1"/>
</dbReference>
<gene>
    <name evidence="5" type="ORF">LWF01_09355</name>
</gene>
<dbReference type="RefSeq" id="WP_349640747.1">
    <property type="nucleotide sequence ID" value="NZ_CP090958.1"/>
</dbReference>
<keyword evidence="1" id="KW-0805">Transcription regulation</keyword>
<keyword evidence="3" id="KW-0804">Transcription</keyword>
<dbReference type="Pfam" id="PF00392">
    <property type="entry name" value="GntR"/>
    <property type="match status" value="1"/>
</dbReference>
<dbReference type="InterPro" id="IPR050679">
    <property type="entry name" value="Bact_HTH_transcr_reg"/>
</dbReference>
<dbReference type="PANTHER" id="PTHR44846:SF1">
    <property type="entry name" value="MANNOSYL-D-GLYCERATE TRANSPORT_METABOLISM SYSTEM REPRESSOR MNGR-RELATED"/>
    <property type="match status" value="1"/>
</dbReference>
<reference evidence="5 6" key="1">
    <citation type="submission" date="2023-05" db="EMBL/GenBank/DDBJ databases">
        <title>Lithophilousrod everest ZFBP1038 complete genpme.</title>
        <authorList>
            <person name="Tian M."/>
        </authorList>
    </citation>
    <scope>NUCLEOTIDE SEQUENCE [LARGE SCALE GENOMIC DNA]</scope>
    <source>
        <strain evidence="5 6">ZFBP1038</strain>
    </source>
</reference>
<dbReference type="EMBL" id="CP090958">
    <property type="protein sequence ID" value="WGW13924.1"/>
    <property type="molecule type" value="Genomic_DNA"/>
</dbReference>